<dbReference type="AlphaFoldDB" id="A0AAW1SXI1"/>
<feature type="compositionally biased region" description="Polar residues" evidence="1">
    <location>
        <begin position="62"/>
        <end position="74"/>
    </location>
</feature>
<dbReference type="Proteomes" id="UP001485043">
    <property type="component" value="Unassembled WGS sequence"/>
</dbReference>
<comment type="caution">
    <text evidence="2">The sequence shown here is derived from an EMBL/GenBank/DDBJ whole genome shotgun (WGS) entry which is preliminary data.</text>
</comment>
<evidence type="ECO:0000313" key="2">
    <source>
        <dbReference type="EMBL" id="KAK9862069.1"/>
    </source>
</evidence>
<feature type="region of interest" description="Disordered" evidence="1">
    <location>
        <begin position="14"/>
        <end position="34"/>
    </location>
</feature>
<proteinExistence type="predicted"/>
<feature type="region of interest" description="Disordered" evidence="1">
    <location>
        <begin position="146"/>
        <end position="167"/>
    </location>
</feature>
<dbReference type="EMBL" id="JALJOV010000660">
    <property type="protein sequence ID" value="KAK9862069.1"/>
    <property type="molecule type" value="Genomic_DNA"/>
</dbReference>
<protein>
    <submittedName>
        <fullName evidence="2">Uncharacterized protein</fullName>
    </submittedName>
</protein>
<evidence type="ECO:0000313" key="3">
    <source>
        <dbReference type="Proteomes" id="UP001485043"/>
    </source>
</evidence>
<sequence>MAMLLQSRWSIGHHVNHDPIDAGAKSAVPRSDELPQQGGLALARRLLQTYATSQPIGHDASSDSQGRPSLPSDNQPDRYPASCEHSCDCGCHGYDDCDCSQNGAPLDKLEERMDQATMHERTETLLTATASYGSNSDQAYARSLQETDGATDASIPEDPQATGGNPEIMQTMQQDEPAADCHFACGCGCHAPAQGCDCLYRTQPLQEPQHPKAMLHDQGPGQYNHPVYPDPAEYHPTVAELEAGAAMLGWKNRPQAQTAPLETRKCERSCECGCDGVHYPGMKAPCECVGETP</sequence>
<feature type="region of interest" description="Disordered" evidence="1">
    <location>
        <begin position="54"/>
        <end position="79"/>
    </location>
</feature>
<gene>
    <name evidence="2" type="ORF">WJX84_001832</name>
</gene>
<accession>A0AAW1SXI1</accession>
<keyword evidence="3" id="KW-1185">Reference proteome</keyword>
<organism evidence="2 3">
    <name type="scientific">Apatococcus fuscideae</name>
    <dbReference type="NCBI Taxonomy" id="2026836"/>
    <lineage>
        <taxon>Eukaryota</taxon>
        <taxon>Viridiplantae</taxon>
        <taxon>Chlorophyta</taxon>
        <taxon>core chlorophytes</taxon>
        <taxon>Trebouxiophyceae</taxon>
        <taxon>Chlorellales</taxon>
        <taxon>Chlorellaceae</taxon>
        <taxon>Apatococcus</taxon>
    </lineage>
</organism>
<evidence type="ECO:0000256" key="1">
    <source>
        <dbReference type="SAM" id="MobiDB-lite"/>
    </source>
</evidence>
<reference evidence="2 3" key="1">
    <citation type="journal article" date="2024" name="Nat. Commun.">
        <title>Phylogenomics reveals the evolutionary origins of lichenization in chlorophyte algae.</title>
        <authorList>
            <person name="Puginier C."/>
            <person name="Libourel C."/>
            <person name="Otte J."/>
            <person name="Skaloud P."/>
            <person name="Haon M."/>
            <person name="Grisel S."/>
            <person name="Petersen M."/>
            <person name="Berrin J.G."/>
            <person name="Delaux P.M."/>
            <person name="Dal Grande F."/>
            <person name="Keller J."/>
        </authorList>
    </citation>
    <scope>NUCLEOTIDE SEQUENCE [LARGE SCALE GENOMIC DNA]</scope>
    <source>
        <strain evidence="2 3">SAG 2523</strain>
    </source>
</reference>
<name>A0AAW1SXI1_9CHLO</name>